<evidence type="ECO:0000313" key="2">
    <source>
        <dbReference type="Proteomes" id="UP000192042"/>
    </source>
</evidence>
<dbReference type="PANTHER" id="PTHR10000:SF8">
    <property type="entry name" value="HAD SUPERFAMILY HYDROLASE-LIKE, TYPE 3"/>
    <property type="match status" value="1"/>
</dbReference>
<evidence type="ECO:0000313" key="1">
    <source>
        <dbReference type="EMBL" id="SLM47318.1"/>
    </source>
</evidence>
<keyword evidence="2" id="KW-1185">Reference proteome</keyword>
<dbReference type="EMBL" id="LT828648">
    <property type="protein sequence ID" value="SLM47318.1"/>
    <property type="molecule type" value="Genomic_DNA"/>
</dbReference>
<protein>
    <submittedName>
        <fullName evidence="1">Hydrolase</fullName>
    </submittedName>
</protein>
<dbReference type="SUPFAM" id="SSF56784">
    <property type="entry name" value="HAD-like"/>
    <property type="match status" value="1"/>
</dbReference>
<keyword evidence="1" id="KW-0378">Hydrolase</keyword>
<dbReference type="AlphaFoldDB" id="A0A1W1I2T9"/>
<dbReference type="InterPro" id="IPR023214">
    <property type="entry name" value="HAD_sf"/>
</dbReference>
<dbReference type="KEGG" id="nja:NSJP_1146"/>
<dbReference type="RefSeq" id="WP_080885875.1">
    <property type="nucleotide sequence ID" value="NZ_LT828648.1"/>
</dbReference>
<dbReference type="GO" id="GO:0000287">
    <property type="term" value="F:magnesium ion binding"/>
    <property type="evidence" value="ECO:0007669"/>
    <property type="project" value="TreeGrafter"/>
</dbReference>
<dbReference type="NCBIfam" id="TIGR01484">
    <property type="entry name" value="HAD-SF-IIB"/>
    <property type="match status" value="1"/>
</dbReference>
<dbReference type="OrthoDB" id="9768060at2"/>
<dbReference type="GO" id="GO:0005829">
    <property type="term" value="C:cytosol"/>
    <property type="evidence" value="ECO:0007669"/>
    <property type="project" value="TreeGrafter"/>
</dbReference>
<sequence>MRFVAAAIDFDGTLAMDGKVAPSTLAAVEQLLSSGRKFIIVTGRLLQELLDLFPQAVLCSRIVAENGALLYHPATREQRLLGGAVPGPLVEVLRRKDIPFQQGEAILATVRPHEVAALETIRDLGLAHHVVFNRGSVMILPPGVTKASGLQAALDDLQLSAHNVVGIGDSENDHALLQAAELAVAVSGAVPTLREAADVVTPEDNGRGTAWFFSALVG</sequence>
<dbReference type="GO" id="GO:0016791">
    <property type="term" value="F:phosphatase activity"/>
    <property type="evidence" value="ECO:0007669"/>
    <property type="project" value="TreeGrafter"/>
</dbReference>
<gene>
    <name evidence="1" type="ORF">NSJP_1146</name>
</gene>
<reference evidence="1 2" key="1">
    <citation type="submission" date="2017-03" db="EMBL/GenBank/DDBJ databases">
        <authorList>
            <person name="Afonso C.L."/>
            <person name="Miller P.J."/>
            <person name="Scott M.A."/>
            <person name="Spackman E."/>
            <person name="Goraichik I."/>
            <person name="Dimitrov K.M."/>
            <person name="Suarez D.L."/>
            <person name="Swayne D.E."/>
        </authorList>
    </citation>
    <scope>NUCLEOTIDE SEQUENCE [LARGE SCALE GENOMIC DNA]</scope>
    <source>
        <strain evidence="1">Genome sequencing of Nitrospira japonica strain NJ11</strain>
    </source>
</reference>
<name>A0A1W1I2T9_9BACT</name>
<dbReference type="STRING" id="1325564.NSJP_1146"/>
<dbReference type="InterPro" id="IPR036412">
    <property type="entry name" value="HAD-like_sf"/>
</dbReference>
<proteinExistence type="predicted"/>
<dbReference type="InterPro" id="IPR006379">
    <property type="entry name" value="HAD-SF_hydro_IIB"/>
</dbReference>
<dbReference type="Gene3D" id="3.40.50.1000">
    <property type="entry name" value="HAD superfamily/HAD-like"/>
    <property type="match status" value="1"/>
</dbReference>
<dbReference type="Pfam" id="PF08282">
    <property type="entry name" value="Hydrolase_3"/>
    <property type="match status" value="2"/>
</dbReference>
<accession>A0A1W1I2T9</accession>
<dbReference type="Gene3D" id="3.90.1070.10">
    <property type="match status" value="1"/>
</dbReference>
<dbReference type="Proteomes" id="UP000192042">
    <property type="component" value="Chromosome I"/>
</dbReference>
<organism evidence="1 2">
    <name type="scientific">Nitrospira japonica</name>
    <dbReference type="NCBI Taxonomy" id="1325564"/>
    <lineage>
        <taxon>Bacteria</taxon>
        <taxon>Pseudomonadati</taxon>
        <taxon>Nitrospirota</taxon>
        <taxon>Nitrospiria</taxon>
        <taxon>Nitrospirales</taxon>
        <taxon>Nitrospiraceae</taxon>
        <taxon>Nitrospira</taxon>
    </lineage>
</organism>
<dbReference type="PANTHER" id="PTHR10000">
    <property type="entry name" value="PHOSPHOSERINE PHOSPHATASE"/>
    <property type="match status" value="1"/>
</dbReference>